<organism evidence="15 16">
    <name type="scientific">Merluccius polli</name>
    <name type="common">Benguela hake</name>
    <name type="synonym">Merluccius cadenati</name>
    <dbReference type="NCBI Taxonomy" id="89951"/>
    <lineage>
        <taxon>Eukaryota</taxon>
        <taxon>Metazoa</taxon>
        <taxon>Chordata</taxon>
        <taxon>Craniata</taxon>
        <taxon>Vertebrata</taxon>
        <taxon>Euteleostomi</taxon>
        <taxon>Actinopterygii</taxon>
        <taxon>Neopterygii</taxon>
        <taxon>Teleostei</taxon>
        <taxon>Neoteleostei</taxon>
        <taxon>Acanthomorphata</taxon>
        <taxon>Zeiogadaria</taxon>
        <taxon>Gadariae</taxon>
        <taxon>Gadiformes</taxon>
        <taxon>Gadoidei</taxon>
        <taxon>Merlucciidae</taxon>
        <taxon>Merluccius</taxon>
    </lineage>
</organism>
<evidence type="ECO:0000256" key="4">
    <source>
        <dbReference type="ARBA" id="ARBA00022511"/>
    </source>
</evidence>
<evidence type="ECO:0000256" key="9">
    <source>
        <dbReference type="ARBA" id="ARBA00023136"/>
    </source>
</evidence>
<dbReference type="Pfam" id="PF00429">
    <property type="entry name" value="TLV_coat"/>
    <property type="match status" value="1"/>
</dbReference>
<keyword evidence="9 14" id="KW-0472">Membrane</keyword>
<protein>
    <submittedName>
        <fullName evidence="15">Syncytin-A</fullName>
    </submittedName>
</protein>
<evidence type="ECO:0000256" key="8">
    <source>
        <dbReference type="ARBA" id="ARBA00022989"/>
    </source>
</evidence>
<dbReference type="PANTHER" id="PTHR10424:SF81">
    <property type="entry name" value="ERVV2 PROTEIN"/>
    <property type="match status" value="1"/>
</dbReference>
<name>A0AA47N961_MERPO</name>
<keyword evidence="7" id="KW-1043">Host membrane</keyword>
<keyword evidence="4" id="KW-1032">Host cell membrane</keyword>
<keyword evidence="12" id="KW-0325">Glycoprotein</keyword>
<comment type="caution">
    <text evidence="15">The sequence shown here is derived from an EMBL/GenBank/DDBJ whole genome shotgun (WGS) entry which is preliminary data.</text>
</comment>
<keyword evidence="16" id="KW-1185">Reference proteome</keyword>
<dbReference type="Proteomes" id="UP001174136">
    <property type="component" value="Unassembled WGS sequence"/>
</dbReference>
<keyword evidence="6 14" id="KW-0812">Transmembrane</keyword>
<evidence type="ECO:0000256" key="13">
    <source>
        <dbReference type="ARBA" id="ARBA00023288"/>
    </source>
</evidence>
<dbReference type="AlphaFoldDB" id="A0AA47N961"/>
<dbReference type="InterPro" id="IPR018154">
    <property type="entry name" value="TLV/ENV_coat_polyprotein"/>
</dbReference>
<reference evidence="15" key="1">
    <citation type="journal article" date="2023" name="Front. Mar. Sci.">
        <title>A new Merluccius polli reference genome to investigate the effects of global change in West African waters.</title>
        <authorList>
            <person name="Mateo J.L."/>
            <person name="Blanco-Fernandez C."/>
            <person name="Garcia-Vazquez E."/>
            <person name="Machado-Schiaffino G."/>
        </authorList>
    </citation>
    <scope>NUCLEOTIDE SEQUENCE</scope>
    <source>
        <strain evidence="15">C29</strain>
        <tissue evidence="15">Fin</tissue>
    </source>
</reference>
<evidence type="ECO:0000256" key="11">
    <source>
        <dbReference type="ARBA" id="ARBA00023157"/>
    </source>
</evidence>
<evidence type="ECO:0000313" key="15">
    <source>
        <dbReference type="EMBL" id="KAK0154722.1"/>
    </source>
</evidence>
<gene>
    <name evidence="15" type="primary">Syna_13</name>
    <name evidence="15" type="ORF">N1851_002966</name>
</gene>
<dbReference type="Gene3D" id="1.10.287.210">
    <property type="match status" value="1"/>
</dbReference>
<dbReference type="EMBL" id="JAOPHQ010000357">
    <property type="protein sequence ID" value="KAK0154722.1"/>
    <property type="molecule type" value="Genomic_DNA"/>
</dbReference>
<keyword evidence="11" id="KW-1015">Disulfide bond</keyword>
<proteinExistence type="predicted"/>
<evidence type="ECO:0000256" key="10">
    <source>
        <dbReference type="ARBA" id="ARBA00023139"/>
    </source>
</evidence>
<evidence type="ECO:0000256" key="12">
    <source>
        <dbReference type="ARBA" id="ARBA00023180"/>
    </source>
</evidence>
<evidence type="ECO:0000256" key="1">
    <source>
        <dbReference type="ARBA" id="ARBA00004402"/>
    </source>
</evidence>
<sequence>MTRKNAEPRGIPSIYKARNEVASGFEANIPIIGLLKATSAVVWQNRQALDWLLVEKGGVCELIGEMCCTFIPNNTSPNGTFTLAMNKLKKLRQEVKNNAGHGNDWMSWLELRMGKWGTILAQIGLVLLIVFTMMGLVFCCCIPVLRSMIESRLNKQMFLMTKGIVEEKGVEWEYIGNKSQSA</sequence>
<dbReference type="SUPFAM" id="SSF58069">
    <property type="entry name" value="Virus ectodomain"/>
    <property type="match status" value="1"/>
</dbReference>
<evidence type="ECO:0000256" key="2">
    <source>
        <dbReference type="ARBA" id="ARBA00004531"/>
    </source>
</evidence>
<keyword evidence="13" id="KW-0449">Lipoprotein</keyword>
<evidence type="ECO:0000256" key="3">
    <source>
        <dbReference type="ARBA" id="ARBA00004563"/>
    </source>
</evidence>
<evidence type="ECO:0000313" key="16">
    <source>
        <dbReference type="Proteomes" id="UP001174136"/>
    </source>
</evidence>
<keyword evidence="10" id="KW-0564">Palmitate</keyword>
<dbReference type="PANTHER" id="PTHR10424">
    <property type="entry name" value="VIRAL ENVELOPE PROTEIN"/>
    <property type="match status" value="1"/>
</dbReference>
<feature type="transmembrane region" description="Helical" evidence="14">
    <location>
        <begin position="119"/>
        <end position="145"/>
    </location>
</feature>
<evidence type="ECO:0000256" key="6">
    <source>
        <dbReference type="ARBA" id="ARBA00022692"/>
    </source>
</evidence>
<keyword evidence="5" id="KW-0945">Host-virus interaction</keyword>
<evidence type="ECO:0000256" key="14">
    <source>
        <dbReference type="SAM" id="Phobius"/>
    </source>
</evidence>
<evidence type="ECO:0000256" key="7">
    <source>
        <dbReference type="ARBA" id="ARBA00022870"/>
    </source>
</evidence>
<evidence type="ECO:0000256" key="5">
    <source>
        <dbReference type="ARBA" id="ARBA00022581"/>
    </source>
</evidence>
<keyword evidence="8 14" id="KW-1133">Transmembrane helix</keyword>
<accession>A0AA47N961</accession>
<comment type="subcellular location">
    <subcellularLocation>
        <location evidence="1">Host cell membrane</location>
        <topology evidence="1">Single-pass type I membrane protein</topology>
    </subcellularLocation>
    <subcellularLocation>
        <location evidence="2">Host endomembrane system</location>
        <topology evidence="2">Peripheral membrane protein</topology>
    </subcellularLocation>
    <subcellularLocation>
        <location evidence="3">Virion membrane</location>
        <topology evidence="3">Single-pass type I membrane protein</topology>
    </subcellularLocation>
</comment>